<dbReference type="Proteomes" id="UP000018733">
    <property type="component" value="Unassembled WGS sequence"/>
</dbReference>
<dbReference type="EMBL" id="AYXT01000001">
    <property type="protein sequence ID" value="ETF03976.1"/>
    <property type="molecule type" value="Genomic_DNA"/>
</dbReference>
<accession>V8QVK9</accession>
<evidence type="ECO:0000313" key="2">
    <source>
        <dbReference type="Proteomes" id="UP000018733"/>
    </source>
</evidence>
<dbReference type="RefSeq" id="WP_024003458.1">
    <property type="nucleotide sequence ID" value="NZ_KI650979.1"/>
</dbReference>
<evidence type="ECO:0000313" key="1">
    <source>
        <dbReference type="EMBL" id="ETF03976.1"/>
    </source>
</evidence>
<dbReference type="InterPro" id="IPR009351">
    <property type="entry name" value="AlkZ-like"/>
</dbReference>
<gene>
    <name evidence="1" type="ORF">W822_01950</name>
</gene>
<proteinExistence type="predicted"/>
<protein>
    <recommendedName>
        <fullName evidence="3">Cytoplasmic protein</fullName>
    </recommendedName>
</protein>
<dbReference type="PANTHER" id="PTHR30528:SF0">
    <property type="entry name" value="CYTOPLASMIC PROTEIN"/>
    <property type="match status" value="1"/>
</dbReference>
<dbReference type="PATRIC" id="fig|1424334.3.peg.385"/>
<dbReference type="AlphaFoldDB" id="V8QVK9"/>
<evidence type="ECO:0008006" key="3">
    <source>
        <dbReference type="Google" id="ProtNLM"/>
    </source>
</evidence>
<dbReference type="HOGENOM" id="CLU_043035_1_0_4"/>
<dbReference type="Pfam" id="PF06224">
    <property type="entry name" value="AlkZ-like"/>
    <property type="match status" value="1"/>
</dbReference>
<keyword evidence="2" id="KW-1185">Reference proteome</keyword>
<dbReference type="OrthoDB" id="9787207at2"/>
<comment type="caution">
    <text evidence="1">The sequence shown here is derived from an EMBL/GenBank/DDBJ whole genome shotgun (WGS) entry which is preliminary data.</text>
</comment>
<dbReference type="STRING" id="1424334.W822_01950"/>
<dbReference type="eggNOG" id="COG3214">
    <property type="taxonomic scope" value="Bacteria"/>
</dbReference>
<organism evidence="1 2">
    <name type="scientific">Advenella kashmirensis W13003</name>
    <dbReference type="NCBI Taxonomy" id="1424334"/>
    <lineage>
        <taxon>Bacteria</taxon>
        <taxon>Pseudomonadati</taxon>
        <taxon>Pseudomonadota</taxon>
        <taxon>Betaproteobacteria</taxon>
        <taxon>Burkholderiales</taxon>
        <taxon>Alcaligenaceae</taxon>
    </lineage>
</organism>
<sequence>MPKSTKSEISPAEARRIALTAQGFNGLARDGNIGKAQLRRSIAQLGLLQIDSVNVLIRAHYLPLFSRLGSYDRTLLDNDTIAKSKRFFEYWGHAASLLPMDCQPLLRWRMDRAHRGEGVWKQLQPFARERRAEAEAILQRISAEGPLAASDLSPAPGLATKGASKEMWSWSEAKHAIEWLFWSGLIAATHRRGSFERVYDLPERVLPHSILQHPTPSDVDAQRALLARSAKAFGIATADDLRDYYRIPAADAPLPLQQLVEDGTLIPVRVRGWRQQAYLHKDARAGRKIEGTALLSPFDPLIWYRPRTERLFDFRYRLEIYTPAHKREHGYYVLPFLLDGAIVARVDLKAERLSGQLIVQRAHVEPDAPRHTVERLIEELRLLAAWLGLDALVVTPVAAIDPLLAAYQVER</sequence>
<name>V8QVK9_9BURK</name>
<dbReference type="PANTHER" id="PTHR30528">
    <property type="entry name" value="CYTOPLASMIC PROTEIN"/>
    <property type="match status" value="1"/>
</dbReference>
<reference evidence="1 2" key="1">
    <citation type="journal article" date="2014" name="Genome Announc.">
        <title>Draft Genome Sequence of Advenella kashmirensis Strain W13003, a Polycyclic Aromatic Hydrocarbon-Degrading Bacterium.</title>
        <authorList>
            <person name="Wang X."/>
            <person name="Jin D."/>
            <person name="Zhou L."/>
            <person name="Wu L."/>
            <person name="An W."/>
            <person name="Zhao L."/>
        </authorList>
    </citation>
    <scope>NUCLEOTIDE SEQUENCE [LARGE SCALE GENOMIC DNA]</scope>
    <source>
        <strain evidence="1 2">W13003</strain>
    </source>
</reference>